<dbReference type="EMBL" id="JAOZ01000002">
    <property type="protein sequence ID" value="ETZ30557.1"/>
    <property type="molecule type" value="Genomic_DNA"/>
</dbReference>
<dbReference type="AlphaFoldDB" id="X7SCH9"/>
<proteinExistence type="predicted"/>
<comment type="caution">
    <text evidence="1">The sequence shown here is derived from an EMBL/GenBank/DDBJ whole genome shotgun (WGS) entry which is preliminary data.</text>
</comment>
<name>X7SCH9_FUSNU</name>
<dbReference type="HOGENOM" id="CLU_029026_0_0_0"/>
<protein>
    <submittedName>
        <fullName evidence="1">Uncharacterized protein</fullName>
    </submittedName>
</protein>
<gene>
    <name evidence="1" type="ORF">HMPREF2085_00255</name>
</gene>
<accession>X7SCH9</accession>
<reference evidence="1" key="1">
    <citation type="submission" date="2014-01" db="EMBL/GenBank/DDBJ databases">
        <title>The Genome Sequence of Fusobacterium nucleatum 13_3C.</title>
        <authorList>
            <consortium name="The Broad Institute Genomics Platform"/>
            <person name="Earl A."/>
            <person name="Allen-Vercoe E."/>
            <person name="Daigneault M."/>
            <person name="Young S.K."/>
            <person name="Zeng Q."/>
            <person name="Gargeya S."/>
            <person name="Fitzgerald M."/>
            <person name="Abouelleil A."/>
            <person name="Alvarado L."/>
            <person name="Chapman S.B."/>
            <person name="Gainer-Dewar J."/>
            <person name="Goldberg J."/>
            <person name="Griggs A."/>
            <person name="Gujja S."/>
            <person name="Hansen M."/>
            <person name="Howarth C."/>
            <person name="Imamovic A."/>
            <person name="Ireland A."/>
            <person name="Larimer J."/>
            <person name="McCowan C."/>
            <person name="Murphy C."/>
            <person name="Pearson M."/>
            <person name="Poon T.W."/>
            <person name="Priest M."/>
            <person name="Roberts A."/>
            <person name="Saif S."/>
            <person name="Shea T."/>
            <person name="Sykes S."/>
            <person name="Wortman J."/>
            <person name="Nusbaum C."/>
            <person name="Birren B."/>
        </authorList>
    </citation>
    <scope>NUCLEOTIDE SEQUENCE [LARGE SCALE GENOMIC DNA]</scope>
    <source>
        <strain evidence="1">13_3C</strain>
    </source>
</reference>
<evidence type="ECO:0000313" key="1">
    <source>
        <dbReference type="EMBL" id="ETZ30557.1"/>
    </source>
</evidence>
<dbReference type="OrthoDB" id="83685at2"/>
<organism evidence="1">
    <name type="scientific">Fusobacterium nucleatum 13_3C</name>
    <dbReference type="NCBI Taxonomy" id="1357398"/>
    <lineage>
        <taxon>Bacteria</taxon>
        <taxon>Fusobacteriati</taxon>
        <taxon>Fusobacteriota</taxon>
        <taxon>Fusobacteriia</taxon>
        <taxon>Fusobacteriales</taxon>
        <taxon>Fusobacteriaceae</taxon>
        <taxon>Fusobacterium</taxon>
    </lineage>
</organism>
<sequence length="631" mass="75051">MNFEPLYELKNRLENVAVVGINLAKDDFRLKRAVEQVKEYSTVAKVFKQIYDMGSSLISTDDEDKCDLFLDLLALLDAVLCTQATTYLGDKPQQIKTIAKNKDYYKELHYSELSPLLYALTETGSGRYEIIENIIENNSKLLNDFRVKNYMIHGLSDKYSEISYIITEELKKQGKEVIPLLKDDFDPQGKRDMVLRFDIISTLCKEEENDFYKYCIENGSKEIKEIAIEALKYSQDNIDYILDLTKTEKGRLKNKAFEALSYMNDDRAEKEWDKFFKKKPFENILYLQNTNQQWAIDYLTNYIEEYVEKLKEEDKKKEVGVEVSSLCMMTFKRRTNKLLSLYKELYPYNRYEIKRILSYYIVSKVDKEIIDLVKELSEKYEGEFLEQEFLISLIKDKPETVYKNFSKYVGVGKSQKEIKDLFSNFFLGKHSKTKESARIQEDFRTVFNIIFHIEYKEESKEYILYWQNIDDYSVMEVKLSGFDKKWYDIIFELDNDYYENWNSYSSYNSSIKRLYNPDIKGMKEKYGKFYYNIILSRIPYGYDIEFLNKLEWTDYKDFLKGKIDIEKNPSAFANRVRYVGYILQDTLMSESDLIEQLEEIMAINKKNPKVPVNLCDRWLERLKSGVKVKEL</sequence>
<dbReference type="PATRIC" id="fig|1357398.3.peg.245"/>